<dbReference type="PANTHER" id="PTHR23088:SF50">
    <property type="entry name" value="HYDROLASE YHCX"/>
    <property type="match status" value="1"/>
</dbReference>
<dbReference type="InterPro" id="IPR000182">
    <property type="entry name" value="GNAT_dom"/>
</dbReference>
<dbReference type="SUPFAM" id="SSF56317">
    <property type="entry name" value="Carbon-nitrogen hydrolase"/>
    <property type="match status" value="1"/>
</dbReference>
<dbReference type="GO" id="GO:0016787">
    <property type="term" value="F:hydrolase activity"/>
    <property type="evidence" value="ECO:0007669"/>
    <property type="project" value="UniProtKB-KW"/>
</dbReference>
<dbReference type="Gene3D" id="3.40.630.30">
    <property type="match status" value="1"/>
</dbReference>
<dbReference type="InterPro" id="IPR003010">
    <property type="entry name" value="C-N_Hydrolase"/>
</dbReference>
<reference evidence="3" key="1">
    <citation type="submission" date="2021-09" db="EMBL/GenBank/DDBJ databases">
        <title>Genome analysis of Fictibacillus sp. KIGAM418 isolated from marine sediment.</title>
        <authorList>
            <person name="Seo M.-J."/>
            <person name="Cho E.-S."/>
            <person name="Hwang C.Y."/>
        </authorList>
    </citation>
    <scope>NUCLEOTIDE SEQUENCE</scope>
    <source>
        <strain evidence="3">KIGAM418</strain>
    </source>
</reference>
<gene>
    <name evidence="3" type="ORF">LCY76_04125</name>
</gene>
<dbReference type="CDD" id="cd07574">
    <property type="entry name" value="nitrilase_Rim1_like"/>
    <property type="match status" value="1"/>
</dbReference>
<sequence>MSEVDVSKFEKKIELRNIQYNDIDEILELQKTCFPDHMEPWKREQLESHLDIFPEGQFVVTYEGKIIGSCSSLIVNFDEYDDQHTWDEITDEGYISNHNPNGYNLYGIEVMVHPEYRRMKIGKRLYEARKELAEEWNLKSIILGGRIPNYYKHSSEMTPRDYVKEVTHHNIYDPVLTFQLMNGFTVMRINRHYLPDDKQSKEYATLMEWNNVDYHPHNTRRHFKTSEPIRITAIQYMMKTIGSFEDFATQVEYYTDVAADQGSDFAVFPELLTTQLLSFCEEKSPSQAIRRLTEFTEDYIELFTNLAVRYNVNIIGGSHFVEEDGNIYNVAYLFRRDGTIEKQYKIHITPNERKWWGITPGDKVQVFDTDCGKISILICYDIEFPELSRIVTDMGANIIFTPFCTEDRQGYVRVRYCSQARAVENEIYTVIAGTVGNLSQVENMDIQYAQSGIFTPSDFAFPRDGIVGECHPNIETVVVGDVDLEILRRQRKTGNVTQLRNRRLDLYEVVQKSKSKD</sequence>
<evidence type="ECO:0000259" key="1">
    <source>
        <dbReference type="PROSITE" id="PS50263"/>
    </source>
</evidence>
<dbReference type="EMBL" id="JAIWJX010000002">
    <property type="protein sequence ID" value="MCK6255789.1"/>
    <property type="molecule type" value="Genomic_DNA"/>
</dbReference>
<dbReference type="PROSITE" id="PS51186">
    <property type="entry name" value="GNAT"/>
    <property type="match status" value="1"/>
</dbReference>
<proteinExistence type="predicted"/>
<comment type="caution">
    <text evidence="3">The sequence shown here is derived from an EMBL/GenBank/DDBJ whole genome shotgun (WGS) entry which is preliminary data.</text>
</comment>
<evidence type="ECO:0000313" key="4">
    <source>
        <dbReference type="Proteomes" id="UP001139011"/>
    </source>
</evidence>
<evidence type="ECO:0000313" key="3">
    <source>
        <dbReference type="EMBL" id="MCK6255789.1"/>
    </source>
</evidence>
<dbReference type="AlphaFoldDB" id="A0A9X2BBD0"/>
<dbReference type="InterPro" id="IPR036526">
    <property type="entry name" value="C-N_Hydrolase_sf"/>
</dbReference>
<dbReference type="Pfam" id="PF00795">
    <property type="entry name" value="CN_hydrolase"/>
    <property type="match status" value="1"/>
</dbReference>
<dbReference type="GO" id="GO:0016747">
    <property type="term" value="F:acyltransferase activity, transferring groups other than amino-acyl groups"/>
    <property type="evidence" value="ECO:0007669"/>
    <property type="project" value="InterPro"/>
</dbReference>
<dbReference type="Proteomes" id="UP001139011">
    <property type="component" value="Unassembled WGS sequence"/>
</dbReference>
<dbReference type="CDD" id="cd04301">
    <property type="entry name" value="NAT_SF"/>
    <property type="match status" value="1"/>
</dbReference>
<dbReference type="RefSeq" id="WP_248251558.1">
    <property type="nucleotide sequence ID" value="NZ_JAIWJX010000002.1"/>
</dbReference>
<protein>
    <submittedName>
        <fullName evidence="3">Bifunctional GNAT family N-acetyltransferase/carbon-nitrogen hydrolase family protein</fullName>
    </submittedName>
</protein>
<organism evidence="3 4">
    <name type="scientific">Fictibacillus marinisediminis</name>
    <dbReference type="NCBI Taxonomy" id="2878389"/>
    <lineage>
        <taxon>Bacteria</taxon>
        <taxon>Bacillati</taxon>
        <taxon>Bacillota</taxon>
        <taxon>Bacilli</taxon>
        <taxon>Bacillales</taxon>
        <taxon>Fictibacillaceae</taxon>
        <taxon>Fictibacillus</taxon>
    </lineage>
</organism>
<keyword evidence="3" id="KW-0378">Hydrolase</keyword>
<dbReference type="InterPro" id="IPR016181">
    <property type="entry name" value="Acyl_CoA_acyltransferase"/>
</dbReference>
<keyword evidence="4" id="KW-1185">Reference proteome</keyword>
<accession>A0A9X2BBD0</accession>
<feature type="domain" description="N-acetyltransferase" evidence="2">
    <location>
        <begin position="13"/>
        <end position="212"/>
    </location>
</feature>
<dbReference type="Pfam" id="PF00583">
    <property type="entry name" value="Acetyltransf_1"/>
    <property type="match status" value="1"/>
</dbReference>
<dbReference type="Gene3D" id="3.60.110.10">
    <property type="entry name" value="Carbon-nitrogen hydrolase"/>
    <property type="match status" value="1"/>
</dbReference>
<feature type="domain" description="CN hydrolase" evidence="1">
    <location>
        <begin position="229"/>
        <end position="484"/>
    </location>
</feature>
<dbReference type="SUPFAM" id="SSF55729">
    <property type="entry name" value="Acyl-CoA N-acyltransferases (Nat)"/>
    <property type="match status" value="1"/>
</dbReference>
<dbReference type="PANTHER" id="PTHR23088">
    <property type="entry name" value="NITRILASE-RELATED"/>
    <property type="match status" value="1"/>
</dbReference>
<dbReference type="PROSITE" id="PS50263">
    <property type="entry name" value="CN_HYDROLASE"/>
    <property type="match status" value="1"/>
</dbReference>
<name>A0A9X2BBD0_9BACL</name>
<evidence type="ECO:0000259" key="2">
    <source>
        <dbReference type="PROSITE" id="PS51186"/>
    </source>
</evidence>